<protein>
    <submittedName>
        <fullName evidence="4">PspA/IM30 family protein</fullName>
    </submittedName>
</protein>
<evidence type="ECO:0000313" key="5">
    <source>
        <dbReference type="Proteomes" id="UP001216390"/>
    </source>
</evidence>
<keyword evidence="2" id="KW-0175">Coiled coil</keyword>
<gene>
    <name evidence="4" type="ORF">PO878_09110</name>
</gene>
<dbReference type="Pfam" id="PF04012">
    <property type="entry name" value="PspA_IM30"/>
    <property type="match status" value="1"/>
</dbReference>
<dbReference type="KEGG" id="ima:PO878_09110"/>
<feature type="compositionally biased region" description="Low complexity" evidence="3">
    <location>
        <begin position="235"/>
        <end position="256"/>
    </location>
</feature>
<feature type="coiled-coil region" evidence="2">
    <location>
        <begin position="27"/>
        <end position="168"/>
    </location>
</feature>
<reference evidence="4" key="1">
    <citation type="submission" date="2023-01" db="EMBL/GenBank/DDBJ databases">
        <title>The diversity of Class Acidimicrobiia in South China Sea sediment environments and the proposal of Iamia marina sp. nov., a novel species of the genus Iamia.</title>
        <authorList>
            <person name="He Y."/>
            <person name="Tian X."/>
        </authorList>
    </citation>
    <scope>NUCLEOTIDE SEQUENCE</scope>
    <source>
        <strain evidence="4">DSM 19957</strain>
    </source>
</reference>
<dbReference type="AlphaFoldDB" id="A0AAE9YAJ4"/>
<keyword evidence="5" id="KW-1185">Reference proteome</keyword>
<dbReference type="RefSeq" id="WP_272738396.1">
    <property type="nucleotide sequence ID" value="NZ_CP116942.1"/>
</dbReference>
<dbReference type="InterPro" id="IPR007157">
    <property type="entry name" value="PspA_VIPP1"/>
</dbReference>
<dbReference type="Proteomes" id="UP001216390">
    <property type="component" value="Chromosome"/>
</dbReference>
<evidence type="ECO:0000256" key="1">
    <source>
        <dbReference type="ARBA" id="ARBA00043985"/>
    </source>
</evidence>
<evidence type="ECO:0000256" key="2">
    <source>
        <dbReference type="SAM" id="Coils"/>
    </source>
</evidence>
<evidence type="ECO:0000256" key="3">
    <source>
        <dbReference type="SAM" id="MobiDB-lite"/>
    </source>
</evidence>
<evidence type="ECO:0000313" key="4">
    <source>
        <dbReference type="EMBL" id="WCO68881.1"/>
    </source>
</evidence>
<comment type="similarity">
    <text evidence="1">Belongs to the PspA/Vipp/IM30 family.</text>
</comment>
<name>A0AAE9YAJ4_9ACTN</name>
<dbReference type="EMBL" id="CP116942">
    <property type="protein sequence ID" value="WCO68881.1"/>
    <property type="molecule type" value="Genomic_DNA"/>
</dbReference>
<feature type="compositionally biased region" description="Pro residues" evidence="3">
    <location>
        <begin position="257"/>
        <end position="273"/>
    </location>
</feature>
<sequence length="273" mass="29717">MIKLFRRFWAYLTASGNQKFNEKADPKVQLQQAIEEAQRNHRTLTEQAANVIAQQKQTEMRLNRSMEQLEKLNGNARQAILMAEEARKGGDEAKAAEYERAAETIANQLITVEAEVEDLKAMSLSAAQASDQAKAAVSQNGVLLQRKLAEQQKLLSQLEQAKMQESMNTAMASLSATVGEDVPTMNEVRDKIEARYAKAKGMSELSGQSVEGRMLEVEQAAQNTQAQTRLSQLKAELGLGTAEAAAPTPEQLAGEPLPEPASEPSPGTPQPGT</sequence>
<organism evidence="4 5">
    <name type="scientific">Iamia majanohamensis</name>
    <dbReference type="NCBI Taxonomy" id="467976"/>
    <lineage>
        <taxon>Bacteria</taxon>
        <taxon>Bacillati</taxon>
        <taxon>Actinomycetota</taxon>
        <taxon>Acidimicrobiia</taxon>
        <taxon>Acidimicrobiales</taxon>
        <taxon>Iamiaceae</taxon>
        <taxon>Iamia</taxon>
    </lineage>
</organism>
<accession>A0AAE9YAJ4</accession>
<feature type="region of interest" description="Disordered" evidence="3">
    <location>
        <begin position="232"/>
        <end position="273"/>
    </location>
</feature>
<proteinExistence type="inferred from homology"/>